<accession>A0A9D9I0W8</accession>
<dbReference type="InterPro" id="IPR049435">
    <property type="entry name" value="Cas_Cas6_C"/>
</dbReference>
<proteinExistence type="inferred from homology"/>
<dbReference type="Gene3D" id="3.30.70.1900">
    <property type="match status" value="1"/>
</dbReference>
<reference evidence="5" key="2">
    <citation type="journal article" date="2021" name="PeerJ">
        <title>Extensive microbial diversity within the chicken gut microbiome revealed by metagenomics and culture.</title>
        <authorList>
            <person name="Gilroy R."/>
            <person name="Ravi A."/>
            <person name="Getino M."/>
            <person name="Pursley I."/>
            <person name="Horton D.L."/>
            <person name="Alikhan N.F."/>
            <person name="Baker D."/>
            <person name="Gharbi K."/>
            <person name="Hall N."/>
            <person name="Watson M."/>
            <person name="Adriaenssens E.M."/>
            <person name="Foster-Nyarko E."/>
            <person name="Jarju S."/>
            <person name="Secka A."/>
            <person name="Antonio M."/>
            <person name="Oren A."/>
            <person name="Chaudhuri R.R."/>
            <person name="La Ragione R."/>
            <person name="Hildebrand F."/>
            <person name="Pallen M.J."/>
        </authorList>
    </citation>
    <scope>NUCLEOTIDE SEQUENCE</scope>
    <source>
        <strain evidence="5">E3-2379</strain>
    </source>
</reference>
<comment type="similarity">
    <text evidence="1">Belongs to the CRISPR-associated protein Cas6/Cse3/CasE family.</text>
</comment>
<gene>
    <name evidence="5" type="ORF">IAC13_03845</name>
</gene>
<evidence type="ECO:0000313" key="5">
    <source>
        <dbReference type="EMBL" id="MBO8463046.1"/>
    </source>
</evidence>
<evidence type="ECO:0000256" key="2">
    <source>
        <dbReference type="ARBA" id="ARBA00022884"/>
    </source>
</evidence>
<evidence type="ECO:0000313" key="6">
    <source>
        <dbReference type="Proteomes" id="UP000823618"/>
    </source>
</evidence>
<dbReference type="GO" id="GO:0051607">
    <property type="term" value="P:defense response to virus"/>
    <property type="evidence" value="ECO:0007669"/>
    <property type="project" value="UniProtKB-KW"/>
</dbReference>
<dbReference type="InterPro" id="IPR010156">
    <property type="entry name" value="CRISPR-assoc_prot_Cas6"/>
</dbReference>
<comment type="caution">
    <text evidence="5">The sequence shown here is derived from an EMBL/GenBank/DDBJ whole genome shotgun (WGS) entry which is preliminary data.</text>
</comment>
<dbReference type="AlphaFoldDB" id="A0A9D9I0W8"/>
<dbReference type="GO" id="GO:0016788">
    <property type="term" value="F:hydrolase activity, acting on ester bonds"/>
    <property type="evidence" value="ECO:0007669"/>
    <property type="project" value="InterPro"/>
</dbReference>
<dbReference type="Proteomes" id="UP000823618">
    <property type="component" value="Unassembled WGS sequence"/>
</dbReference>
<feature type="domain" description="CRISPR associated protein Cas6 C-terminal" evidence="4">
    <location>
        <begin position="121"/>
        <end position="228"/>
    </location>
</feature>
<keyword evidence="2" id="KW-0694">RNA-binding</keyword>
<dbReference type="PANTHER" id="PTHR36984:SF1">
    <property type="entry name" value="CRISPR-ASSOCIATED ENDORIBONUCLEASE CAS6 1"/>
    <property type="match status" value="1"/>
</dbReference>
<dbReference type="GO" id="GO:0003723">
    <property type="term" value="F:RNA binding"/>
    <property type="evidence" value="ECO:0007669"/>
    <property type="project" value="UniProtKB-KW"/>
</dbReference>
<dbReference type="EMBL" id="JADIML010000108">
    <property type="protein sequence ID" value="MBO8463046.1"/>
    <property type="molecule type" value="Genomic_DNA"/>
</dbReference>
<evidence type="ECO:0000259" key="4">
    <source>
        <dbReference type="Pfam" id="PF01881"/>
    </source>
</evidence>
<dbReference type="Pfam" id="PF01881">
    <property type="entry name" value="Cas_Cas6_C"/>
    <property type="match status" value="1"/>
</dbReference>
<reference evidence="5" key="1">
    <citation type="submission" date="2020-10" db="EMBL/GenBank/DDBJ databases">
        <authorList>
            <person name="Gilroy R."/>
        </authorList>
    </citation>
    <scope>NUCLEOTIDE SEQUENCE</scope>
    <source>
        <strain evidence="5">E3-2379</strain>
    </source>
</reference>
<protein>
    <submittedName>
        <fullName evidence="5">CRISPR-associated endoribonuclease Cas6</fullName>
    </submittedName>
</protein>
<evidence type="ECO:0000256" key="1">
    <source>
        <dbReference type="ARBA" id="ARBA00005937"/>
    </source>
</evidence>
<dbReference type="PANTHER" id="PTHR36984">
    <property type="entry name" value="CRISPR-ASSOCIATED ENDORIBONUCLEASE CAS6 1"/>
    <property type="match status" value="1"/>
</dbReference>
<evidence type="ECO:0000256" key="3">
    <source>
        <dbReference type="ARBA" id="ARBA00023118"/>
    </source>
</evidence>
<organism evidence="5 6">
    <name type="scientific">Candidatus Scybalomonas excrementavium</name>
    <dbReference type="NCBI Taxonomy" id="2840943"/>
    <lineage>
        <taxon>Bacteria</taxon>
        <taxon>Bacillati</taxon>
        <taxon>Bacillota</taxon>
        <taxon>Clostridia</taxon>
        <taxon>Lachnospirales</taxon>
        <taxon>Lachnospiraceae</taxon>
        <taxon>Lachnospiraceae incertae sedis</taxon>
        <taxon>Candidatus Scybalomonas</taxon>
    </lineage>
</organism>
<sequence>MKENEIIVYEITTKVFLLEDLTVKRASTSIPYFVDSILVQDTIYKDFHGENKLKGYTTDLLYPMKKNGIYKKHEVYAFRIRTLDQKLAQYLLKNLSNHSIREMKGLVAEVHTIKKGLFEKLYTITPVIVKTQEHRYWKECLSLEEYEEQLKKNLWKKYRYFTGKEPDESLSIWDSLVLKNQGVIPFPYKNITLPGDKLEIFISNHEQAQEIAYMMLATGLGDLNSRGASFMGYRYR</sequence>
<keyword evidence="3" id="KW-0051">Antiviral defense</keyword>
<name>A0A9D9I0W8_9FIRM</name>